<reference evidence="6 7" key="1">
    <citation type="submission" date="2018-08" db="EMBL/GenBank/DDBJ databases">
        <title>The metabolism and importance of syntrophic acetate oxidation coupled to methane or sulfide production in haloalkaline environments.</title>
        <authorList>
            <person name="Timmers P.H.A."/>
            <person name="Vavourakis C.D."/>
            <person name="Sorokin D.Y."/>
            <person name="Sinninghe Damste J.S."/>
            <person name="Muyzer G."/>
            <person name="Stams A.J.M."/>
            <person name="Plugge C.M."/>
        </authorList>
    </citation>
    <scope>NUCLEOTIDE SEQUENCE [LARGE SCALE GENOMIC DNA]</scope>
    <source>
        <strain evidence="6">MSAO_Bac1</strain>
    </source>
</reference>
<dbReference type="PANTHER" id="PTHR45833:SF1">
    <property type="entry name" value="METHIONINE SYNTHASE"/>
    <property type="match status" value="1"/>
</dbReference>
<dbReference type="GO" id="GO:0031419">
    <property type="term" value="F:cobalamin binding"/>
    <property type="evidence" value="ECO:0007669"/>
    <property type="project" value="InterPro"/>
</dbReference>
<dbReference type="PROSITE" id="PS51332">
    <property type="entry name" value="B12_BINDING"/>
    <property type="match status" value="1"/>
</dbReference>
<dbReference type="Pfam" id="PF02607">
    <property type="entry name" value="B12-binding_2"/>
    <property type="match status" value="1"/>
</dbReference>
<dbReference type="EMBL" id="QZAA01000171">
    <property type="protein sequence ID" value="RQD75067.1"/>
    <property type="molecule type" value="Genomic_DNA"/>
</dbReference>
<evidence type="ECO:0000313" key="7">
    <source>
        <dbReference type="Proteomes" id="UP000285138"/>
    </source>
</evidence>
<dbReference type="InterPro" id="IPR003759">
    <property type="entry name" value="Cbl-bd_cap"/>
</dbReference>
<dbReference type="FunFam" id="3.40.50.280:FF:000003">
    <property type="entry name" value="Dimethylamine methyltransferase corrinoid protein"/>
    <property type="match status" value="1"/>
</dbReference>
<evidence type="ECO:0000256" key="1">
    <source>
        <dbReference type="ARBA" id="ARBA00010854"/>
    </source>
</evidence>
<accession>A0A424YD52</accession>
<proteinExistence type="inferred from homology"/>
<keyword evidence="3" id="KW-0170">Cobalt</keyword>
<evidence type="ECO:0000256" key="3">
    <source>
        <dbReference type="ARBA" id="ARBA00023285"/>
    </source>
</evidence>
<dbReference type="PROSITE" id="PS51337">
    <property type="entry name" value="B12_BINDING_NTER"/>
    <property type="match status" value="1"/>
</dbReference>
<dbReference type="SUPFAM" id="SSF52242">
    <property type="entry name" value="Cobalamin (vitamin B12)-binding domain"/>
    <property type="match status" value="1"/>
</dbReference>
<dbReference type="GO" id="GO:0050667">
    <property type="term" value="P:homocysteine metabolic process"/>
    <property type="evidence" value="ECO:0007669"/>
    <property type="project" value="TreeGrafter"/>
</dbReference>
<dbReference type="AlphaFoldDB" id="A0A424YD52"/>
<dbReference type="GO" id="GO:0008705">
    <property type="term" value="F:methionine synthase activity"/>
    <property type="evidence" value="ECO:0007669"/>
    <property type="project" value="TreeGrafter"/>
</dbReference>
<dbReference type="Gene3D" id="1.10.1240.10">
    <property type="entry name" value="Methionine synthase domain"/>
    <property type="match status" value="1"/>
</dbReference>
<dbReference type="SMART" id="SM01018">
    <property type="entry name" value="B12-binding_2"/>
    <property type="match status" value="1"/>
</dbReference>
<evidence type="ECO:0000313" key="6">
    <source>
        <dbReference type="EMBL" id="RQD75067.1"/>
    </source>
</evidence>
<keyword evidence="2" id="KW-0479">Metal-binding</keyword>
<dbReference type="GO" id="GO:0046653">
    <property type="term" value="P:tetrahydrofolate metabolic process"/>
    <property type="evidence" value="ECO:0007669"/>
    <property type="project" value="TreeGrafter"/>
</dbReference>
<sequence>MSEGLLEKLKENVLQGRMEKEDEGIDEGYEGQPGVKELTEEALEKGISTADILEAINEGMVLVGKKFEKSEYFIPDMLAASEAVGAAMEVLEPHMLKNKEQSKGKVIMATVEGDIHDIGKNLVTIMLKGAGYQVKDLGTSVSSERIIEEVEKEKPQVVGFSALLDTTMAEMGKNIEALKEKGLRDNVKVMIGGAPTSDSFAQKIGADGYGKDAFAAVELVKKLLS</sequence>
<comment type="caution">
    <text evidence="6">The sequence shown here is derived from an EMBL/GenBank/DDBJ whole genome shotgun (WGS) entry which is preliminary data.</text>
</comment>
<dbReference type="CDD" id="cd02070">
    <property type="entry name" value="corrinoid_protein_B12-BD"/>
    <property type="match status" value="1"/>
</dbReference>
<feature type="domain" description="B12-binding" evidence="4">
    <location>
        <begin position="103"/>
        <end position="225"/>
    </location>
</feature>
<protein>
    <submittedName>
        <fullName evidence="6">Cobalamin-binding protein</fullName>
    </submittedName>
</protein>
<dbReference type="SUPFAM" id="SSF47644">
    <property type="entry name" value="Methionine synthase domain"/>
    <property type="match status" value="1"/>
</dbReference>
<evidence type="ECO:0000259" key="5">
    <source>
        <dbReference type="PROSITE" id="PS51337"/>
    </source>
</evidence>
<organism evidence="6 7">
    <name type="scientific">Candidatus Syntrophonatronum acetioxidans</name>
    <dbReference type="NCBI Taxonomy" id="1795816"/>
    <lineage>
        <taxon>Bacteria</taxon>
        <taxon>Bacillati</taxon>
        <taxon>Bacillota</taxon>
        <taxon>Clostridia</taxon>
        <taxon>Eubacteriales</taxon>
        <taxon>Syntrophomonadaceae</taxon>
        <taxon>Candidatus Syntrophonatronum</taxon>
    </lineage>
</organism>
<dbReference type="GO" id="GO:0005829">
    <property type="term" value="C:cytosol"/>
    <property type="evidence" value="ECO:0007669"/>
    <property type="project" value="TreeGrafter"/>
</dbReference>
<comment type="similarity">
    <text evidence="1">Belongs to the methylamine corrinoid protein family.</text>
</comment>
<dbReference type="Gene3D" id="3.40.50.280">
    <property type="entry name" value="Cobalamin-binding domain"/>
    <property type="match status" value="1"/>
</dbReference>
<feature type="domain" description="B12-binding N-terminal" evidence="5">
    <location>
        <begin position="1"/>
        <end position="103"/>
    </location>
</feature>
<dbReference type="Proteomes" id="UP000285138">
    <property type="component" value="Unassembled WGS sequence"/>
</dbReference>
<evidence type="ECO:0000259" key="4">
    <source>
        <dbReference type="PROSITE" id="PS51332"/>
    </source>
</evidence>
<dbReference type="Pfam" id="PF02310">
    <property type="entry name" value="B12-binding"/>
    <property type="match status" value="1"/>
</dbReference>
<dbReference type="InterPro" id="IPR036724">
    <property type="entry name" value="Cobalamin-bd_sf"/>
</dbReference>
<evidence type="ECO:0000256" key="2">
    <source>
        <dbReference type="ARBA" id="ARBA00022723"/>
    </source>
</evidence>
<dbReference type="GO" id="GO:0046872">
    <property type="term" value="F:metal ion binding"/>
    <property type="evidence" value="ECO:0007669"/>
    <property type="project" value="UniProtKB-KW"/>
</dbReference>
<dbReference type="InterPro" id="IPR050554">
    <property type="entry name" value="Met_Synthase/Corrinoid"/>
</dbReference>
<dbReference type="InterPro" id="IPR036594">
    <property type="entry name" value="Meth_synthase_dom"/>
</dbReference>
<dbReference type="InterPro" id="IPR006158">
    <property type="entry name" value="Cobalamin-bd"/>
</dbReference>
<gene>
    <name evidence="6" type="ORF">D5R97_06865</name>
</gene>
<name>A0A424YD52_9FIRM</name>
<dbReference type="PANTHER" id="PTHR45833">
    <property type="entry name" value="METHIONINE SYNTHASE"/>
    <property type="match status" value="1"/>
</dbReference>